<organism evidence="4 5">
    <name type="scientific">Operophtera brumata</name>
    <name type="common">Winter moth</name>
    <name type="synonym">Phalaena brumata</name>
    <dbReference type="NCBI Taxonomy" id="104452"/>
    <lineage>
        <taxon>Eukaryota</taxon>
        <taxon>Metazoa</taxon>
        <taxon>Ecdysozoa</taxon>
        <taxon>Arthropoda</taxon>
        <taxon>Hexapoda</taxon>
        <taxon>Insecta</taxon>
        <taxon>Pterygota</taxon>
        <taxon>Neoptera</taxon>
        <taxon>Endopterygota</taxon>
        <taxon>Lepidoptera</taxon>
        <taxon>Glossata</taxon>
        <taxon>Ditrysia</taxon>
        <taxon>Geometroidea</taxon>
        <taxon>Geometridae</taxon>
        <taxon>Larentiinae</taxon>
        <taxon>Operophtera</taxon>
    </lineage>
</organism>
<dbReference type="InterPro" id="IPR002110">
    <property type="entry name" value="Ankyrin_rpt"/>
</dbReference>
<evidence type="ECO:0000256" key="1">
    <source>
        <dbReference type="ARBA" id="ARBA00022737"/>
    </source>
</evidence>
<reference evidence="4 5" key="1">
    <citation type="journal article" date="2015" name="Genome Biol. Evol.">
        <title>The genome of winter moth (Operophtera brumata) provides a genomic perspective on sexual dimorphism and phenology.</title>
        <authorList>
            <person name="Derks M.F."/>
            <person name="Smit S."/>
            <person name="Salis L."/>
            <person name="Schijlen E."/>
            <person name="Bossers A."/>
            <person name="Mateman C."/>
            <person name="Pijl A.S."/>
            <person name="de Ridder D."/>
            <person name="Groenen M.A."/>
            <person name="Visser M.E."/>
            <person name="Megens H.J."/>
        </authorList>
    </citation>
    <scope>NUCLEOTIDE SEQUENCE [LARGE SCALE GENOMIC DNA]</scope>
    <source>
        <strain evidence="4">WM2013NL</strain>
        <tissue evidence="4">Head and thorax</tissue>
    </source>
</reference>
<protein>
    <submittedName>
        <fullName evidence="4">Putative B-cell lymphoma 3-encoded protein</fullName>
    </submittedName>
</protein>
<dbReference type="InterPro" id="IPR051165">
    <property type="entry name" value="Multifunctional_ANK_Repeat"/>
</dbReference>
<dbReference type="Pfam" id="PF12796">
    <property type="entry name" value="Ank_2"/>
    <property type="match status" value="1"/>
</dbReference>
<proteinExistence type="predicted"/>
<keyword evidence="2 3" id="KW-0040">ANK repeat</keyword>
<dbReference type="EMBL" id="JTDY01000119">
    <property type="protein sequence ID" value="KOB78743.1"/>
    <property type="molecule type" value="Genomic_DNA"/>
</dbReference>
<dbReference type="PROSITE" id="PS50088">
    <property type="entry name" value="ANK_REPEAT"/>
    <property type="match status" value="1"/>
</dbReference>
<dbReference type="Gene3D" id="1.25.40.20">
    <property type="entry name" value="Ankyrin repeat-containing domain"/>
    <property type="match status" value="1"/>
</dbReference>
<dbReference type="PANTHER" id="PTHR24123:SF65">
    <property type="entry name" value="ANKYRIN REPEAT DOMAIN-CONTAINING PROTEIN 50"/>
    <property type="match status" value="1"/>
</dbReference>
<dbReference type="AlphaFoldDB" id="A0A0L7LTE2"/>
<evidence type="ECO:0000313" key="5">
    <source>
        <dbReference type="Proteomes" id="UP000037510"/>
    </source>
</evidence>
<accession>A0A0L7LTE2</accession>
<dbReference type="PROSITE" id="PS50297">
    <property type="entry name" value="ANK_REP_REGION"/>
    <property type="match status" value="1"/>
</dbReference>
<dbReference type="STRING" id="104452.A0A0L7LTE2"/>
<sequence>MTPGTGPNNHNLSVIPELSNPNNKIIKLASIPLYREDVIFESNGESFLPGEYRSIIIINNLNNITNNCKTIAKCVTDTGQVVEKTSDNLAQLIGQAAYNILFYALCSVINPEYRIKAILSVLTVKKTIHPEVPTAKPTKAIPIKRMANNDKSCQTDETRLEFKKRKDRRRIRKVLVPYVVKPDEVKQKKITIDPYAGKIFITPDRLQSTEQIECFIQNRIQTTDVKFNVFEQSSVKTENVESPDIPEEAVITCSNTGSSLPDIGPLDFQDDNSNDSSKTFKTVSDSVLRPLLSLVNNVDEHTKENDPFILPNHPITLMDGNVIRVPFKPEDNLHIASKENLQFLDETNRKKLLLHQMQIDFKYSVMRDDDGNLFDKSGPPLAPSAKSFACGTPLDAVIPERYKTRDHQGLRLIAPCLPQTALKLSLFRETADATRVLLSHGADPSLTDSEHSTSVHLAAELRTDHLSIILHHCKLNARSDSELSAALLHYMCCTLYDKQGYTPLMLASKLGHYENVRLLLETTPTAVDLPMPNSGNTALFLAIHIAFTERGNKSKVVDHFRKTLEALLEYGADPSVENHCGANVNLLLQEFECAELALLIGNKVANTKFFKGEMDLTKNFDKFILLKEGNNVSIQEMDIKKTKVGTDKNTVVKIVKKNHANSSPITKEYNKAAKKVSQVKQKSDKVENKILNVNDIPVNKAEDNKPTKIDNKANKNTITVDNRTIYVNDIPVQKTQDSNPAKSVKPVKKKPVMVEDILIYNNIPVYKAKDNKPAKKDNLVNKKPAIVDNKIVIVDDMPVNKAEDNKPTEKENPVNKKPFIVENILLKTPVKVTEKPNAKITVDNNVNSKDFLIKPSMKLETVSCVKKVIWCAPKRKAEDEAQYAKKARINK</sequence>
<evidence type="ECO:0000256" key="3">
    <source>
        <dbReference type="PROSITE-ProRule" id="PRU00023"/>
    </source>
</evidence>
<dbReference type="PANTHER" id="PTHR24123">
    <property type="entry name" value="ANKYRIN REPEAT-CONTAINING"/>
    <property type="match status" value="1"/>
</dbReference>
<dbReference type="Proteomes" id="UP000037510">
    <property type="component" value="Unassembled WGS sequence"/>
</dbReference>
<name>A0A0L7LTE2_OPEBR</name>
<dbReference type="SUPFAM" id="SSF48403">
    <property type="entry name" value="Ankyrin repeat"/>
    <property type="match status" value="1"/>
</dbReference>
<evidence type="ECO:0000256" key="2">
    <source>
        <dbReference type="ARBA" id="ARBA00023043"/>
    </source>
</evidence>
<feature type="repeat" description="ANK" evidence="3">
    <location>
        <begin position="499"/>
        <end position="521"/>
    </location>
</feature>
<dbReference type="SMART" id="SM00248">
    <property type="entry name" value="ANK"/>
    <property type="match status" value="3"/>
</dbReference>
<comment type="caution">
    <text evidence="4">The sequence shown here is derived from an EMBL/GenBank/DDBJ whole genome shotgun (WGS) entry which is preliminary data.</text>
</comment>
<keyword evidence="1" id="KW-0677">Repeat</keyword>
<evidence type="ECO:0000313" key="4">
    <source>
        <dbReference type="EMBL" id="KOB78743.1"/>
    </source>
</evidence>
<keyword evidence="5" id="KW-1185">Reference proteome</keyword>
<gene>
    <name evidence="4" type="ORF">OBRU01_00084</name>
</gene>
<dbReference type="InterPro" id="IPR036770">
    <property type="entry name" value="Ankyrin_rpt-contain_sf"/>
</dbReference>